<evidence type="ECO:0000259" key="6">
    <source>
        <dbReference type="Pfam" id="PF01494"/>
    </source>
</evidence>
<name>A0A9P5S0Q3_9FUNG</name>
<evidence type="ECO:0000313" key="7">
    <source>
        <dbReference type="EMBL" id="KAF9151720.1"/>
    </source>
</evidence>
<comment type="similarity">
    <text evidence="1">Belongs to the paxM FAD-dependent monooxygenase family.</text>
</comment>
<gene>
    <name evidence="7" type="ORF">BG015_006295</name>
</gene>
<dbReference type="EMBL" id="JAAAUQ010000299">
    <property type="protein sequence ID" value="KAF9151720.1"/>
    <property type="molecule type" value="Genomic_DNA"/>
</dbReference>
<dbReference type="GO" id="GO:0071949">
    <property type="term" value="F:FAD binding"/>
    <property type="evidence" value="ECO:0007669"/>
    <property type="project" value="InterPro"/>
</dbReference>
<keyword evidence="3" id="KW-0274">FAD</keyword>
<evidence type="ECO:0000256" key="1">
    <source>
        <dbReference type="ARBA" id="ARBA00007992"/>
    </source>
</evidence>
<evidence type="ECO:0000256" key="4">
    <source>
        <dbReference type="ARBA" id="ARBA00023002"/>
    </source>
</evidence>
<dbReference type="Pfam" id="PF01494">
    <property type="entry name" value="FAD_binding_3"/>
    <property type="match status" value="1"/>
</dbReference>
<evidence type="ECO:0000313" key="8">
    <source>
        <dbReference type="Proteomes" id="UP000748756"/>
    </source>
</evidence>
<protein>
    <recommendedName>
        <fullName evidence="6">FAD-binding domain-containing protein</fullName>
    </recommendedName>
</protein>
<reference evidence="7" key="1">
    <citation type="journal article" date="2020" name="Fungal Divers.">
        <title>Resolving the Mortierellaceae phylogeny through synthesis of multi-gene phylogenetics and phylogenomics.</title>
        <authorList>
            <person name="Vandepol N."/>
            <person name="Liber J."/>
            <person name="Desiro A."/>
            <person name="Na H."/>
            <person name="Kennedy M."/>
            <person name="Barry K."/>
            <person name="Grigoriev I.V."/>
            <person name="Miller A.N."/>
            <person name="O'Donnell K."/>
            <person name="Stajich J.E."/>
            <person name="Bonito G."/>
        </authorList>
    </citation>
    <scope>NUCLEOTIDE SEQUENCE</scope>
    <source>
        <strain evidence="7">NRRL 6426</strain>
    </source>
</reference>
<organism evidence="7 8">
    <name type="scientific">Linnemannia schmuckeri</name>
    <dbReference type="NCBI Taxonomy" id="64567"/>
    <lineage>
        <taxon>Eukaryota</taxon>
        <taxon>Fungi</taxon>
        <taxon>Fungi incertae sedis</taxon>
        <taxon>Mucoromycota</taxon>
        <taxon>Mortierellomycotina</taxon>
        <taxon>Mortierellomycetes</taxon>
        <taxon>Mortierellales</taxon>
        <taxon>Mortierellaceae</taxon>
        <taxon>Linnemannia</taxon>
    </lineage>
</organism>
<evidence type="ECO:0000256" key="5">
    <source>
        <dbReference type="SAM" id="Phobius"/>
    </source>
</evidence>
<evidence type="ECO:0000256" key="3">
    <source>
        <dbReference type="ARBA" id="ARBA00022827"/>
    </source>
</evidence>
<dbReference type="GO" id="GO:0004497">
    <property type="term" value="F:monooxygenase activity"/>
    <property type="evidence" value="ECO:0007669"/>
    <property type="project" value="InterPro"/>
</dbReference>
<keyword evidence="2" id="KW-0285">Flavoprotein</keyword>
<dbReference type="InterPro" id="IPR002938">
    <property type="entry name" value="FAD-bd"/>
</dbReference>
<dbReference type="PANTHER" id="PTHR47356:SF2">
    <property type="entry name" value="FAD-BINDING DOMAIN-CONTAINING PROTEIN-RELATED"/>
    <property type="match status" value="1"/>
</dbReference>
<keyword evidence="5" id="KW-0812">Transmembrane</keyword>
<dbReference type="PANTHER" id="PTHR47356">
    <property type="entry name" value="FAD-DEPENDENT MONOOXYGENASE ASQG-RELATED"/>
    <property type="match status" value="1"/>
</dbReference>
<proteinExistence type="inferred from homology"/>
<feature type="domain" description="FAD-binding" evidence="6">
    <location>
        <begin position="22"/>
        <end position="363"/>
    </location>
</feature>
<keyword evidence="5" id="KW-1133">Transmembrane helix</keyword>
<comment type="caution">
    <text evidence="7">The sequence shown here is derived from an EMBL/GenBank/DDBJ whole genome shotgun (WGS) entry which is preliminary data.</text>
</comment>
<dbReference type="OrthoDB" id="655030at2759"/>
<sequence>MEINPAVTFRHDRSVMHAKRPKVLIAGAGLGGLSLGILLHKAGIPFEIFERAAEVKPLGSAISLNSTTAPFLRQIGVWDEFHGASKRMEAIQIANEKREIEFAMADSDLDQVERYGADARIISRPELYRILLKQVPKEHIHLGKKVLSTQQGNNRVIINCSDGTEYQGDILVGADGAYSAVRQNMYDQLKKKKALPLSDGLPLPFTTVCLVGQTHPLTTAQFPDLAKEDTQFLNTLSRDKPYSSEWGAEAAEAMCEDVRHLPIISGGEKPLTLGDLIDWTPKELISKVMLEEKVFKTWSHGRTVLIGDACHKFSPAGGAGAANAIHDAIVLVNYLHALPEHPVEEDIEKAFKAYKDERTEWVNGAFETSQVLRNMVDKGLKPKLIRMAIKHLPKFANRAMESRLCSNRPQAYFLPPDTTPATLKPAKQPSLNAPALFSKEYSEARVKQQQGKEPVISV</sequence>
<accession>A0A9P5S0Q3</accession>
<keyword evidence="5" id="KW-0472">Membrane</keyword>
<dbReference type="InterPro" id="IPR036188">
    <property type="entry name" value="FAD/NAD-bd_sf"/>
</dbReference>
<dbReference type="Proteomes" id="UP000748756">
    <property type="component" value="Unassembled WGS sequence"/>
</dbReference>
<keyword evidence="4" id="KW-0560">Oxidoreductase</keyword>
<feature type="transmembrane region" description="Helical" evidence="5">
    <location>
        <begin position="23"/>
        <end position="40"/>
    </location>
</feature>
<dbReference type="AlphaFoldDB" id="A0A9P5S0Q3"/>
<dbReference type="Gene3D" id="3.50.50.60">
    <property type="entry name" value="FAD/NAD(P)-binding domain"/>
    <property type="match status" value="1"/>
</dbReference>
<dbReference type="InterPro" id="IPR050562">
    <property type="entry name" value="FAD_mOase_fung"/>
</dbReference>
<evidence type="ECO:0000256" key="2">
    <source>
        <dbReference type="ARBA" id="ARBA00022630"/>
    </source>
</evidence>
<dbReference type="SUPFAM" id="SSF51905">
    <property type="entry name" value="FAD/NAD(P)-binding domain"/>
    <property type="match status" value="1"/>
</dbReference>
<keyword evidence="8" id="KW-1185">Reference proteome</keyword>
<dbReference type="PRINTS" id="PR00420">
    <property type="entry name" value="RNGMNOXGNASE"/>
</dbReference>